<dbReference type="Gene3D" id="2.120.10.30">
    <property type="entry name" value="TolB, C-terminal domain"/>
    <property type="match status" value="1"/>
</dbReference>
<sequence length="470" mass="53283">MSGYRELYKKIKESSSQKLITDYIVRKGRATQNENEVCEDPWLLPQISIAETVSSDDEGEGWRRKTCLNLQSWFLRQGICLYTMCLLPTFSYLRSSSNDEMCNLYVMYYTEYRNAEAGQSRPALEHNLAYGNSHHHHHPSPISYNNLENDPQSQFNPDYSTTNGVLPFGSRPDIAGVLNNEYMYQEAHNWPSKNLELGQVAAVTVDHDENVVIFHRGILFGMICIFVKFAPVVRPGHQRSLVDAVAFTSYPRHARLERSGWSRKCLTSWYYKKEQYQNQNVIDLLLCCKCASNDDQKGPTIERNGTPDHNTWLRACVACNSEQIGTLLWGSPDTSSMIVRTRLAVGFVTKHCTSLVSMIPNRSSQAPLTYAEWGVEDSKDSSSCKASLRLVEGEQRLQAPDHLHIVFLQNWGVELSKIVLSSASYLAVAFTANNRHKTSLCDNEFHQPPSDTVNQMTFATTTLDITVILL</sequence>
<keyword evidence="2" id="KW-0503">Monooxygenase</keyword>
<keyword evidence="3" id="KW-1185">Reference proteome</keyword>
<dbReference type="EMBL" id="BMAU01021368">
    <property type="protein sequence ID" value="GFY24024.1"/>
    <property type="molecule type" value="Genomic_DNA"/>
</dbReference>
<dbReference type="AlphaFoldDB" id="A0A8X6VX40"/>
<feature type="region of interest" description="Disordered" evidence="1">
    <location>
        <begin position="130"/>
        <end position="156"/>
    </location>
</feature>
<dbReference type="Proteomes" id="UP000887159">
    <property type="component" value="Unassembled WGS sequence"/>
</dbReference>
<reference evidence="2" key="1">
    <citation type="submission" date="2020-08" db="EMBL/GenBank/DDBJ databases">
        <title>Multicomponent nature underlies the extraordinary mechanical properties of spider dragline silk.</title>
        <authorList>
            <person name="Kono N."/>
            <person name="Nakamura H."/>
            <person name="Mori M."/>
            <person name="Yoshida Y."/>
            <person name="Ohtoshi R."/>
            <person name="Malay A.D."/>
            <person name="Moran D.A.P."/>
            <person name="Tomita M."/>
            <person name="Numata K."/>
            <person name="Arakawa K."/>
        </authorList>
    </citation>
    <scope>NUCLEOTIDE SEQUENCE</scope>
</reference>
<dbReference type="InterPro" id="IPR011042">
    <property type="entry name" value="6-blade_b-propeller_TolB-like"/>
</dbReference>
<proteinExistence type="predicted"/>
<evidence type="ECO:0000313" key="3">
    <source>
        <dbReference type="Proteomes" id="UP000887159"/>
    </source>
</evidence>
<feature type="compositionally biased region" description="Polar residues" evidence="1">
    <location>
        <begin position="142"/>
        <end position="156"/>
    </location>
</feature>
<gene>
    <name evidence="2" type="primary">pam-a_1</name>
    <name evidence="2" type="ORF">TNCV_4897051</name>
</gene>
<organism evidence="2 3">
    <name type="scientific">Trichonephila clavipes</name>
    <name type="common">Golden silk orbweaver</name>
    <name type="synonym">Nephila clavipes</name>
    <dbReference type="NCBI Taxonomy" id="2585209"/>
    <lineage>
        <taxon>Eukaryota</taxon>
        <taxon>Metazoa</taxon>
        <taxon>Ecdysozoa</taxon>
        <taxon>Arthropoda</taxon>
        <taxon>Chelicerata</taxon>
        <taxon>Arachnida</taxon>
        <taxon>Araneae</taxon>
        <taxon>Araneomorphae</taxon>
        <taxon>Entelegynae</taxon>
        <taxon>Araneoidea</taxon>
        <taxon>Nephilidae</taxon>
        <taxon>Trichonephila</taxon>
    </lineage>
</organism>
<evidence type="ECO:0000313" key="2">
    <source>
        <dbReference type="EMBL" id="GFY24024.1"/>
    </source>
</evidence>
<protein>
    <submittedName>
        <fullName evidence="2">Peptidyl-glycine alpha-amidating monooxygenase A</fullName>
    </submittedName>
</protein>
<evidence type="ECO:0000256" key="1">
    <source>
        <dbReference type="SAM" id="MobiDB-lite"/>
    </source>
</evidence>
<comment type="caution">
    <text evidence="2">The sequence shown here is derived from an EMBL/GenBank/DDBJ whole genome shotgun (WGS) entry which is preliminary data.</text>
</comment>
<keyword evidence="2" id="KW-0560">Oxidoreductase</keyword>
<accession>A0A8X6VX40</accession>
<dbReference type="GO" id="GO:0004497">
    <property type="term" value="F:monooxygenase activity"/>
    <property type="evidence" value="ECO:0007669"/>
    <property type="project" value="UniProtKB-KW"/>
</dbReference>
<name>A0A8X6VX40_TRICX</name>